<evidence type="ECO:0000313" key="1">
    <source>
        <dbReference type="EMBL" id="PIZ92541.1"/>
    </source>
</evidence>
<organism evidence="1 2">
    <name type="scientific">Candidatus Magasanikbacteria bacterium CG_4_10_14_0_2_um_filter_41_31</name>
    <dbReference type="NCBI Taxonomy" id="1974639"/>
    <lineage>
        <taxon>Bacteria</taxon>
        <taxon>Candidatus Magasanikiibacteriota</taxon>
    </lineage>
</organism>
<dbReference type="Proteomes" id="UP000230078">
    <property type="component" value="Unassembled WGS sequence"/>
</dbReference>
<gene>
    <name evidence="1" type="ORF">COX83_04080</name>
</gene>
<dbReference type="EMBL" id="PFPI01000057">
    <property type="protein sequence ID" value="PIZ92541.1"/>
    <property type="molecule type" value="Genomic_DNA"/>
</dbReference>
<accession>A0A2M7V2A4</accession>
<dbReference type="AlphaFoldDB" id="A0A2M7V2A4"/>
<evidence type="ECO:0000313" key="2">
    <source>
        <dbReference type="Proteomes" id="UP000230078"/>
    </source>
</evidence>
<evidence type="ECO:0008006" key="3">
    <source>
        <dbReference type="Google" id="ProtNLM"/>
    </source>
</evidence>
<comment type="caution">
    <text evidence="1">The sequence shown here is derived from an EMBL/GenBank/DDBJ whole genome shotgun (WGS) entry which is preliminary data.</text>
</comment>
<proteinExistence type="predicted"/>
<protein>
    <recommendedName>
        <fullName evidence="3">PsbP C-terminal domain-containing protein</fullName>
    </recommendedName>
</protein>
<dbReference type="Gene3D" id="3.40.1000.10">
    <property type="entry name" value="Mog1/PsbP, alpha/beta/alpha sandwich"/>
    <property type="match status" value="1"/>
</dbReference>
<sequence>MQKFHIGSFSALLVAATFLTGCTTETSVNTVVDLTPQTEFSSTGNTAEGVSFSLHGDIAQDWTENKDHDPRILTQFYSPTTEVDPFQENINISRFEFAPGEKEMTYDEFAASALQGIETYQGYKLVSQTKREVSGYQAITISFQTTEYLDGAVMQLEQTFLRTEHEGYIITLTATPEGALQYEKVYTDFLDSMIIE</sequence>
<name>A0A2M7V2A4_9BACT</name>
<reference evidence="2" key="1">
    <citation type="submission" date="2017-09" db="EMBL/GenBank/DDBJ databases">
        <title>Depth-based differentiation of microbial function through sediment-hosted aquifers and enrichment of novel symbionts in the deep terrestrial subsurface.</title>
        <authorList>
            <person name="Probst A.J."/>
            <person name="Ladd B."/>
            <person name="Jarett J.K."/>
            <person name="Geller-Mcgrath D.E."/>
            <person name="Sieber C.M.K."/>
            <person name="Emerson J.B."/>
            <person name="Anantharaman K."/>
            <person name="Thomas B.C."/>
            <person name="Malmstrom R."/>
            <person name="Stieglmeier M."/>
            <person name="Klingl A."/>
            <person name="Woyke T."/>
            <person name="Ryan C.M."/>
            <person name="Banfield J.F."/>
        </authorList>
    </citation>
    <scope>NUCLEOTIDE SEQUENCE [LARGE SCALE GENOMIC DNA]</scope>
</reference>
<dbReference type="PROSITE" id="PS51257">
    <property type="entry name" value="PROKAR_LIPOPROTEIN"/>
    <property type="match status" value="1"/>
</dbReference>